<dbReference type="Proteomes" id="UP000887576">
    <property type="component" value="Unplaced"/>
</dbReference>
<proteinExistence type="predicted"/>
<evidence type="ECO:0000313" key="1">
    <source>
        <dbReference type="Proteomes" id="UP000887576"/>
    </source>
</evidence>
<reference evidence="2" key="1">
    <citation type="submission" date="2022-11" db="UniProtKB">
        <authorList>
            <consortium name="WormBaseParasite"/>
        </authorList>
    </citation>
    <scope>IDENTIFICATION</scope>
</reference>
<evidence type="ECO:0000313" key="2">
    <source>
        <dbReference type="WBParaSite" id="JU765_v2.g18618.t1"/>
    </source>
</evidence>
<name>A0AC34QRL4_9BILA</name>
<dbReference type="WBParaSite" id="JU765_v2.g18618.t1">
    <property type="protein sequence ID" value="JU765_v2.g18618.t1"/>
    <property type="gene ID" value="JU765_v2.g18618"/>
</dbReference>
<sequence length="424" mass="48490">MNSIEVFNEVTWLETEEETNDENRAPFDENVCHSTPLSSFSAKRAPVFRSAALTSPLADLSQSFMEVRKRLQPTDFFWSQVTPGAIRFKRRRTDDDASRNGLLNMPNEVVDHIMSFLNKRDLMNFGAVSQRFYQLASHQKHWLVVNMVGKNVLDSALHRIVSRKTSVLAMMSTHIEYDVALLTRDFPPCHLVKLDVTSAKFPDIEALNSLLRRCRNLEYLSLQHQIVNYETLELISRNPDLKVLNLSNCGDLSPKGLTLIFRCCSLVEFNMSWCDNYEELAPVLLNELPSTIKCLAIAGFREYDDKAMSSIIERLPELQELDVSDNHQITAAFITKLKVSAPNLLKLTIPRCFRIEPVAFCLLKNLEVLNIQGLLDLEGYRFLKSELPETIINQSIFQTIAKSQVSNDPDEHPSFWGEDIDEPY</sequence>
<organism evidence="1 2">
    <name type="scientific">Panagrolaimus sp. JU765</name>
    <dbReference type="NCBI Taxonomy" id="591449"/>
    <lineage>
        <taxon>Eukaryota</taxon>
        <taxon>Metazoa</taxon>
        <taxon>Ecdysozoa</taxon>
        <taxon>Nematoda</taxon>
        <taxon>Chromadorea</taxon>
        <taxon>Rhabditida</taxon>
        <taxon>Tylenchina</taxon>
        <taxon>Panagrolaimomorpha</taxon>
        <taxon>Panagrolaimoidea</taxon>
        <taxon>Panagrolaimidae</taxon>
        <taxon>Panagrolaimus</taxon>
    </lineage>
</organism>
<protein>
    <submittedName>
        <fullName evidence="2">F-box domain-containing protein</fullName>
    </submittedName>
</protein>
<accession>A0AC34QRL4</accession>